<accession>A0A1B9ISQ7</accession>
<gene>
    <name evidence="2" type="ORF">L486_03058</name>
</gene>
<proteinExistence type="predicted"/>
<dbReference type="EMBL" id="KI669461">
    <property type="protein sequence ID" value="OCF58571.1"/>
    <property type="molecule type" value="Genomic_DNA"/>
</dbReference>
<feature type="region of interest" description="Disordered" evidence="1">
    <location>
        <begin position="451"/>
        <end position="478"/>
    </location>
</feature>
<reference evidence="2 3" key="1">
    <citation type="submission" date="2013-07" db="EMBL/GenBank/DDBJ databases">
        <title>The Genome Sequence of Kwoniella mangroviensis CBS10435.</title>
        <authorList>
            <consortium name="The Broad Institute Genome Sequencing Platform"/>
            <person name="Cuomo C."/>
            <person name="Litvintseva A."/>
            <person name="Chen Y."/>
            <person name="Heitman J."/>
            <person name="Sun S."/>
            <person name="Springer D."/>
            <person name="Dromer F."/>
            <person name="Young S.K."/>
            <person name="Zeng Q."/>
            <person name="Gargeya S."/>
            <person name="Fitzgerald M."/>
            <person name="Abouelleil A."/>
            <person name="Alvarado L."/>
            <person name="Berlin A.M."/>
            <person name="Chapman S.B."/>
            <person name="Dewar J."/>
            <person name="Goldberg J."/>
            <person name="Griggs A."/>
            <person name="Gujja S."/>
            <person name="Hansen M."/>
            <person name="Howarth C."/>
            <person name="Imamovic A."/>
            <person name="Larimer J."/>
            <person name="McCowan C."/>
            <person name="Murphy C."/>
            <person name="Pearson M."/>
            <person name="Priest M."/>
            <person name="Roberts A."/>
            <person name="Saif S."/>
            <person name="Shea T."/>
            <person name="Sykes S."/>
            <person name="Wortman J."/>
            <person name="Nusbaum C."/>
            <person name="Birren B."/>
        </authorList>
    </citation>
    <scope>NUCLEOTIDE SEQUENCE [LARGE SCALE GENOMIC DNA]</scope>
    <source>
        <strain evidence="2 3">CBS 10435</strain>
    </source>
</reference>
<name>A0A1B9ISQ7_9TREE</name>
<evidence type="ECO:0000313" key="2">
    <source>
        <dbReference type="EMBL" id="OCF58571.1"/>
    </source>
</evidence>
<feature type="region of interest" description="Disordered" evidence="1">
    <location>
        <begin position="350"/>
        <end position="420"/>
    </location>
</feature>
<reference evidence="3" key="2">
    <citation type="submission" date="2013-12" db="EMBL/GenBank/DDBJ databases">
        <title>Evolution of pathogenesis and genome organization in the Tremellales.</title>
        <authorList>
            <person name="Cuomo C."/>
            <person name="Litvintseva A."/>
            <person name="Heitman J."/>
            <person name="Chen Y."/>
            <person name="Sun S."/>
            <person name="Springer D."/>
            <person name="Dromer F."/>
            <person name="Young S."/>
            <person name="Zeng Q."/>
            <person name="Chapman S."/>
            <person name="Gujja S."/>
            <person name="Saif S."/>
            <person name="Birren B."/>
        </authorList>
    </citation>
    <scope>NUCLEOTIDE SEQUENCE [LARGE SCALE GENOMIC DNA]</scope>
    <source>
        <strain evidence="3">CBS 10435</strain>
    </source>
</reference>
<evidence type="ECO:0000256" key="1">
    <source>
        <dbReference type="SAM" id="MobiDB-lite"/>
    </source>
</evidence>
<organism evidence="2 3">
    <name type="scientific">Kwoniella mangroviensis CBS 10435</name>
    <dbReference type="NCBI Taxonomy" id="1331196"/>
    <lineage>
        <taxon>Eukaryota</taxon>
        <taxon>Fungi</taxon>
        <taxon>Dikarya</taxon>
        <taxon>Basidiomycota</taxon>
        <taxon>Agaricomycotina</taxon>
        <taxon>Tremellomycetes</taxon>
        <taxon>Tremellales</taxon>
        <taxon>Cryptococcaceae</taxon>
        <taxon>Kwoniella</taxon>
    </lineage>
</organism>
<feature type="compositionally biased region" description="Low complexity" evidence="1">
    <location>
        <begin position="391"/>
        <end position="402"/>
    </location>
</feature>
<dbReference type="OrthoDB" id="2563841at2759"/>
<sequence length="478" mass="53033">MGGNAFNTPAQRLPQAQYDALKAHVFAALATSFEQIESPRNLRFKTDHGDLDILVGSAGSIPGGDEEWVPQTAENIKDNKTDLPKLDDSPNPDPLLLEVIAKLDLKPANAPQAEPSSDVVSPNDGGTIKLMGTGKMLLGKEVEDLRGLCGEMRQNLKATGWRRRGPEISFKVPCQIVTGDEAVESNAEKFYQIDVLLVSPESFDFNHLMSSYSSTGVLLGRVLRQLSKSFTLHLTHLVVRHLPYFGIPPIDITLTSSPEEFCEWLGLDYQKWKTEGESWVTEVDFWKWMTDAREDSPAAQAIRRMAARSKSTIDEGLSKKRRKRADFADRFYEWLQKESDWAPRIETGDAATLPRDSVPPSPAPLPTLGPDGEGGTSAPSLPTINQVFATPGSGKSGPPASSYNPDNPSFIDPEHPKPLDSRASAAIDYWKKQEVYEAILEERKTVAKVLADRQRDRVDRNDKATDGENKHQEEVKDW</sequence>
<keyword evidence="3" id="KW-1185">Reference proteome</keyword>
<evidence type="ECO:0000313" key="3">
    <source>
        <dbReference type="Proteomes" id="UP000092583"/>
    </source>
</evidence>
<dbReference type="Proteomes" id="UP000092583">
    <property type="component" value="Unassembled WGS sequence"/>
</dbReference>
<dbReference type="AlphaFoldDB" id="A0A1B9ISQ7"/>
<feature type="compositionally biased region" description="Pro residues" evidence="1">
    <location>
        <begin position="357"/>
        <end position="367"/>
    </location>
</feature>
<protein>
    <submittedName>
        <fullName evidence="2">Uncharacterized protein</fullName>
    </submittedName>
</protein>
<feature type="compositionally biased region" description="Polar residues" evidence="1">
    <location>
        <begin position="377"/>
        <end position="388"/>
    </location>
</feature>